<comment type="caution">
    <text evidence="2">The sequence shown here is derived from an EMBL/GenBank/DDBJ whole genome shotgun (WGS) entry which is preliminary data.</text>
</comment>
<evidence type="ECO:0000313" key="3">
    <source>
        <dbReference type="Proteomes" id="UP001239445"/>
    </source>
</evidence>
<name>A0AAJ0F8I2_9PEZI</name>
<keyword evidence="1" id="KW-0812">Transmembrane</keyword>
<sequence length="213" mass="24550">MPSKLTHYKGVHYAPLEDPSEATKPPSSWLTRNKKAVLAGVVSLLLFTAAGTSYCFIFLGHSDDHHTQTEPFMNDCGKSSAEAMARGCKMEPLFYGWIPPQCYYPDLTAEFPVFADRTWYVDQAMTTAIPERDLMEGKHSSIWTRRFHTEHCLFMWRKLTLAVHERYEWVDNKTLSMWHAEHCTGDILEKDEGWNATNNAKLGTYKCMKMNWA</sequence>
<accession>A0AAJ0F8I2</accession>
<dbReference type="AlphaFoldDB" id="A0AAJ0F8I2"/>
<gene>
    <name evidence="2" type="ORF">QBC47DRAFT_373522</name>
</gene>
<organism evidence="2 3">
    <name type="scientific">Echria macrotheca</name>
    <dbReference type="NCBI Taxonomy" id="438768"/>
    <lineage>
        <taxon>Eukaryota</taxon>
        <taxon>Fungi</taxon>
        <taxon>Dikarya</taxon>
        <taxon>Ascomycota</taxon>
        <taxon>Pezizomycotina</taxon>
        <taxon>Sordariomycetes</taxon>
        <taxon>Sordariomycetidae</taxon>
        <taxon>Sordariales</taxon>
        <taxon>Schizotheciaceae</taxon>
        <taxon>Echria</taxon>
    </lineage>
</organism>
<keyword evidence="3" id="KW-1185">Reference proteome</keyword>
<reference evidence="2" key="1">
    <citation type="submission" date="2023-06" db="EMBL/GenBank/DDBJ databases">
        <title>Genome-scale phylogeny and comparative genomics of the fungal order Sordariales.</title>
        <authorList>
            <consortium name="Lawrence Berkeley National Laboratory"/>
            <person name="Hensen N."/>
            <person name="Bonometti L."/>
            <person name="Westerberg I."/>
            <person name="Brannstrom I.O."/>
            <person name="Guillou S."/>
            <person name="Cros-Aarteil S."/>
            <person name="Calhoun S."/>
            <person name="Haridas S."/>
            <person name="Kuo A."/>
            <person name="Mondo S."/>
            <person name="Pangilinan J."/>
            <person name="Riley R."/>
            <person name="Labutti K."/>
            <person name="Andreopoulos B."/>
            <person name="Lipzen A."/>
            <person name="Chen C."/>
            <person name="Yanf M."/>
            <person name="Daum C."/>
            <person name="Ng V."/>
            <person name="Clum A."/>
            <person name="Steindorff A."/>
            <person name="Ohm R."/>
            <person name="Martin F."/>
            <person name="Silar P."/>
            <person name="Natvig D."/>
            <person name="Lalanne C."/>
            <person name="Gautier V."/>
            <person name="Ament-Velasquez S.L."/>
            <person name="Kruys A."/>
            <person name="Hutchinson M.I."/>
            <person name="Powell A.J."/>
            <person name="Barry K."/>
            <person name="Miller A.N."/>
            <person name="Grigoriev I.V."/>
            <person name="Debuchy R."/>
            <person name="Gladieux P."/>
            <person name="Thoren M.H."/>
            <person name="Johannesson H."/>
        </authorList>
    </citation>
    <scope>NUCLEOTIDE SEQUENCE</scope>
    <source>
        <strain evidence="2">PSN4</strain>
    </source>
</reference>
<dbReference type="Proteomes" id="UP001239445">
    <property type="component" value="Unassembled WGS sequence"/>
</dbReference>
<protein>
    <submittedName>
        <fullName evidence="2">Uncharacterized protein</fullName>
    </submittedName>
</protein>
<evidence type="ECO:0000256" key="1">
    <source>
        <dbReference type="SAM" id="Phobius"/>
    </source>
</evidence>
<dbReference type="InterPro" id="IPR053008">
    <property type="entry name" value="Phomopsin_biosynth_assoc"/>
</dbReference>
<keyword evidence="1" id="KW-1133">Transmembrane helix</keyword>
<proteinExistence type="predicted"/>
<keyword evidence="1" id="KW-0472">Membrane</keyword>
<evidence type="ECO:0000313" key="2">
    <source>
        <dbReference type="EMBL" id="KAK1757992.1"/>
    </source>
</evidence>
<dbReference type="PANTHER" id="PTHR35896:SF3">
    <property type="entry name" value="MAJOR FACILITATOR SUPERFAMILY TRANSPORTER"/>
    <property type="match status" value="1"/>
</dbReference>
<dbReference type="EMBL" id="MU839829">
    <property type="protein sequence ID" value="KAK1757992.1"/>
    <property type="molecule type" value="Genomic_DNA"/>
</dbReference>
<feature type="transmembrane region" description="Helical" evidence="1">
    <location>
        <begin position="36"/>
        <end position="59"/>
    </location>
</feature>
<dbReference type="PANTHER" id="PTHR35896">
    <property type="entry name" value="IG-LIKE DOMAIN-CONTAINING PROTEIN"/>
    <property type="match status" value="1"/>
</dbReference>